<evidence type="ECO:0000313" key="1">
    <source>
        <dbReference type="EMBL" id="KAL0562452.1"/>
    </source>
</evidence>
<gene>
    <name evidence="1" type="ORF">V5O48_019635</name>
</gene>
<organism evidence="1 2">
    <name type="scientific">Marasmius crinis-equi</name>
    <dbReference type="NCBI Taxonomy" id="585013"/>
    <lineage>
        <taxon>Eukaryota</taxon>
        <taxon>Fungi</taxon>
        <taxon>Dikarya</taxon>
        <taxon>Basidiomycota</taxon>
        <taxon>Agaricomycotina</taxon>
        <taxon>Agaricomycetes</taxon>
        <taxon>Agaricomycetidae</taxon>
        <taxon>Agaricales</taxon>
        <taxon>Marasmiineae</taxon>
        <taxon>Marasmiaceae</taxon>
        <taxon>Marasmius</taxon>
    </lineage>
</organism>
<reference evidence="1 2" key="1">
    <citation type="submission" date="2024-02" db="EMBL/GenBank/DDBJ databases">
        <title>A draft genome for the cacao thread blight pathogen Marasmius crinis-equi.</title>
        <authorList>
            <person name="Cohen S.P."/>
            <person name="Baruah I.K."/>
            <person name="Amoako-Attah I."/>
            <person name="Bukari Y."/>
            <person name="Meinhardt L.W."/>
            <person name="Bailey B.A."/>
        </authorList>
    </citation>
    <scope>NUCLEOTIDE SEQUENCE [LARGE SCALE GENOMIC DNA]</scope>
    <source>
        <strain evidence="1 2">GH-76</strain>
    </source>
</reference>
<feature type="non-terminal residue" evidence="1">
    <location>
        <position position="129"/>
    </location>
</feature>
<protein>
    <submittedName>
        <fullName evidence="1">Uncharacterized protein</fullName>
    </submittedName>
</protein>
<evidence type="ECO:0000313" key="2">
    <source>
        <dbReference type="Proteomes" id="UP001465976"/>
    </source>
</evidence>
<comment type="caution">
    <text evidence="1">The sequence shown here is derived from an EMBL/GenBank/DDBJ whole genome shotgun (WGS) entry which is preliminary data.</text>
</comment>
<keyword evidence="2" id="KW-1185">Reference proteome</keyword>
<name>A0ABR3EHW8_9AGAR</name>
<feature type="non-terminal residue" evidence="1">
    <location>
        <position position="1"/>
    </location>
</feature>
<proteinExistence type="predicted"/>
<dbReference type="EMBL" id="JBAHYK010005698">
    <property type="protein sequence ID" value="KAL0562452.1"/>
    <property type="molecule type" value="Genomic_DNA"/>
</dbReference>
<dbReference type="Proteomes" id="UP001465976">
    <property type="component" value="Unassembled WGS sequence"/>
</dbReference>
<accession>A0ABR3EHW8</accession>
<sequence length="129" mass="14163">SQSALEFVLTNDGLKNKLDMVKVLLGYGADPSKVGFDAKAGAGAGENDSQLVKKIADLDEATRYYLSRACSAVTKRTANLMQRSTFRPLQRMQYGIVGQDRALEQLFRVLSMHSGNLSKTSQPIVMFLC</sequence>